<dbReference type="KEGG" id="spai:FPZ24_13140"/>
<reference evidence="1 2" key="1">
    <citation type="submission" date="2019-07" db="EMBL/GenBank/DDBJ databases">
        <title>Full genome sequence of Sphingomonas sp. 4R-6-7(HKS19).</title>
        <authorList>
            <person name="Im W.-T."/>
        </authorList>
    </citation>
    <scope>NUCLEOTIDE SEQUENCE [LARGE SCALE GENOMIC DNA]</scope>
    <source>
        <strain evidence="1 2">HKS19</strain>
    </source>
</reference>
<dbReference type="InterPro" id="IPR045617">
    <property type="entry name" value="DUF6445"/>
</dbReference>
<keyword evidence="2" id="KW-1185">Reference proteome</keyword>
<dbReference type="Proteomes" id="UP000315673">
    <property type="component" value="Chromosome"/>
</dbReference>
<name>A0A5B8LJ49_9SPHN</name>
<dbReference type="EMBL" id="CP042306">
    <property type="protein sequence ID" value="QDZ08307.1"/>
    <property type="molecule type" value="Genomic_DNA"/>
</dbReference>
<dbReference type="Pfam" id="PF20043">
    <property type="entry name" value="DUF6445"/>
    <property type="match status" value="1"/>
</dbReference>
<dbReference type="AlphaFoldDB" id="A0A5B8LJ49"/>
<proteinExistence type="predicted"/>
<organism evidence="1 2">
    <name type="scientific">Sphingomonas panacisoli</name>
    <dbReference type="NCBI Taxonomy" id="1813879"/>
    <lineage>
        <taxon>Bacteria</taxon>
        <taxon>Pseudomonadati</taxon>
        <taxon>Pseudomonadota</taxon>
        <taxon>Alphaproteobacteria</taxon>
        <taxon>Sphingomonadales</taxon>
        <taxon>Sphingomonadaceae</taxon>
        <taxon>Sphingomonas</taxon>
    </lineage>
</organism>
<dbReference type="RefSeq" id="WP_146572702.1">
    <property type="nucleotide sequence ID" value="NZ_CP042306.1"/>
</dbReference>
<dbReference type="OrthoDB" id="7630206at2"/>
<gene>
    <name evidence="1" type="ORF">FPZ24_13140</name>
</gene>
<evidence type="ECO:0000313" key="2">
    <source>
        <dbReference type="Proteomes" id="UP000315673"/>
    </source>
</evidence>
<evidence type="ECO:0008006" key="3">
    <source>
        <dbReference type="Google" id="ProtNLM"/>
    </source>
</evidence>
<evidence type="ECO:0000313" key="1">
    <source>
        <dbReference type="EMBL" id="QDZ08307.1"/>
    </source>
</evidence>
<sequence length="225" mass="24181">MTPDIRHIGSANSPLIVIDGFSGDVEAIVDQAAAMAPFPAAARGQYPGLRRIIAPGESAAGYVSHTLKTVAPLIFAEFGVKRFDVHYASFSMVTVDPAELLPQQRVPHFDSTHPGYIAILHYLRTSPESGTAFYRQRATGIDTVDEDNVGAFAAAADEAAAGSAGYIRDSNEAFERIAMVEAVPDRLVIYPGRLLHSGLVSHDPNFSDDPRVGRLTANLFIQGQM</sequence>
<accession>A0A5B8LJ49</accession>
<protein>
    <recommendedName>
        <fullName evidence="3">Prolyl 4-hydroxylase alpha subunit Fe(2+) 2OG dioxygenase domain-containing protein</fullName>
    </recommendedName>
</protein>